<reference evidence="3" key="1">
    <citation type="submission" date="2005-09" db="EMBL/GenBank/DDBJ databases">
        <authorList>
            <person name="Mural R.J."/>
            <person name="Li P.W."/>
            <person name="Adams M.D."/>
            <person name="Amanatides P.G."/>
            <person name="Baden-Tillson H."/>
            <person name="Barnstead M."/>
            <person name="Chin S.H."/>
            <person name="Dew I."/>
            <person name="Evans C.A."/>
            <person name="Ferriera S."/>
            <person name="Flanigan M."/>
            <person name="Fosler C."/>
            <person name="Glodek A."/>
            <person name="Gu Z."/>
            <person name="Holt R.A."/>
            <person name="Jennings D."/>
            <person name="Kraft C.L."/>
            <person name="Lu F."/>
            <person name="Nguyen T."/>
            <person name="Nusskern D.R."/>
            <person name="Pfannkoch C.M."/>
            <person name="Sitter C."/>
            <person name="Sutton G.G."/>
            <person name="Venter J.C."/>
            <person name="Wang Z."/>
            <person name="Woodage T."/>
            <person name="Zheng X.H."/>
            <person name="Zhong F."/>
        </authorList>
    </citation>
    <scope>NUCLEOTIDE SEQUENCE [LARGE SCALE GENOMIC DNA]</scope>
    <source>
        <strain>BN</strain>
        <strain evidence="3">Sprague-Dawley</strain>
    </source>
</reference>
<dbReference type="AlphaFoldDB" id="A6IY36"/>
<proteinExistence type="predicted"/>
<evidence type="ECO:0000313" key="2">
    <source>
        <dbReference type="EMBL" id="EDL92163.1"/>
    </source>
</evidence>
<gene>
    <name evidence="2" type="ORF">rCG_51207</name>
</gene>
<dbReference type="Proteomes" id="UP000234681">
    <property type="component" value="Chromosome 19"/>
</dbReference>
<evidence type="ECO:0000313" key="3">
    <source>
        <dbReference type="Proteomes" id="UP000234681"/>
    </source>
</evidence>
<feature type="region of interest" description="Disordered" evidence="1">
    <location>
        <begin position="45"/>
        <end position="65"/>
    </location>
</feature>
<feature type="compositionally biased region" description="Basic and acidic residues" evidence="1">
    <location>
        <begin position="156"/>
        <end position="165"/>
    </location>
</feature>
<accession>A6IY36</accession>
<dbReference type="EMBL" id="CH473972">
    <property type="protein sequence ID" value="EDL92163.1"/>
    <property type="molecule type" value="Genomic_DNA"/>
</dbReference>
<feature type="region of interest" description="Disordered" evidence="1">
    <location>
        <begin position="141"/>
        <end position="165"/>
    </location>
</feature>
<name>A6IY36_RAT</name>
<organism evidence="2 3">
    <name type="scientific">Rattus norvegicus</name>
    <name type="common">Rat</name>
    <dbReference type="NCBI Taxonomy" id="10116"/>
    <lineage>
        <taxon>Eukaryota</taxon>
        <taxon>Metazoa</taxon>
        <taxon>Chordata</taxon>
        <taxon>Craniata</taxon>
        <taxon>Vertebrata</taxon>
        <taxon>Euteleostomi</taxon>
        <taxon>Mammalia</taxon>
        <taxon>Eutheria</taxon>
        <taxon>Euarchontoglires</taxon>
        <taxon>Glires</taxon>
        <taxon>Rodentia</taxon>
        <taxon>Myomorpha</taxon>
        <taxon>Muroidea</taxon>
        <taxon>Muridae</taxon>
        <taxon>Murinae</taxon>
        <taxon>Rattus</taxon>
    </lineage>
</organism>
<protein>
    <submittedName>
        <fullName evidence="2">RCG51207, isoform CRA_a</fullName>
    </submittedName>
</protein>
<evidence type="ECO:0000256" key="1">
    <source>
        <dbReference type="SAM" id="MobiDB-lite"/>
    </source>
</evidence>
<sequence length="165" mass="18167">MPRDAENMDCSDERRGVMPGLGGVILRAHPGGYSIAEENKVLKHDGSHVRGRPSQPPPCPLSPTARTCTTPPGLTPIIMQMPRKAESFSSLSRMFLRDVHLAMEEGSRSHPGRHTPRPDELLQHGCHLLWAHVAQAADGDGWNGRGTRQATCNPEWPRDGTWRGL</sequence>